<dbReference type="Pfam" id="PF09611">
    <property type="entry name" value="Cas_Csy1"/>
    <property type="match status" value="1"/>
</dbReference>
<proteinExistence type="predicted"/>
<dbReference type="InterPro" id="IPR013397">
    <property type="entry name" value="CRISPR-assoc_prot_Csy1"/>
</dbReference>
<keyword evidence="2" id="KW-1185">Reference proteome</keyword>
<sequence>MNRAVMQKNSSAFRVAIDAFLHDRLKAKLDKLSPDDPKRAELVTEYQRGPWLKNAARRVIQIQAVTHSLKAIHPEARGTNLYVEPSSLPTLEEVGSHALGDSFITDVVGNAAALDVYKLLKLSVGGRSLLQALVDDDLQALQALDDDPAEARSLREALISLTAEREGGPSSHVCAKQVYWLTGDDADDDTQYHLIAPLYATSLAQSVYEEIQDTRFGEANKLARQARRNGLAHDGVYREYRDLALQKLGGTKPQNISQLNSERGGHNYLLSSLPPVWNSQRNYLPVKAKSIFERTFGARPLVRAAIDQLKKVLLSDRPKNMHVRDRVDELRNRIVDELTAYADELLYQKAGWSREPLFEKLAEEEKLWLDPLRAELRDEEVFASRWLWMDWPAQVGESFGKWLNEELRSELPDVGYPESRDWRKTLLGDDSSWTQHLRSLRERLDAPNYIPWRKTHDELTLLRASK</sequence>
<comment type="caution">
    <text evidence="1">The sequence shown here is derived from an EMBL/GenBank/DDBJ whole genome shotgun (WGS) entry which is preliminary data.</text>
</comment>
<protein>
    <submittedName>
        <fullName evidence="1">CRISPR-associated protein Csy1</fullName>
    </submittedName>
</protein>
<dbReference type="Proteomes" id="UP000071859">
    <property type="component" value="Unassembled WGS sequence"/>
</dbReference>
<dbReference type="EMBL" id="FCOX02000011">
    <property type="protein sequence ID" value="SAK69419.1"/>
    <property type="molecule type" value="Genomic_DNA"/>
</dbReference>
<dbReference type="NCBIfam" id="TIGR02564">
    <property type="entry name" value="cas_Csy1"/>
    <property type="match status" value="1"/>
</dbReference>
<organism evidence="1 2">
    <name type="scientific">Caballeronia calidae</name>
    <dbReference type="NCBI Taxonomy" id="1777139"/>
    <lineage>
        <taxon>Bacteria</taxon>
        <taxon>Pseudomonadati</taxon>
        <taxon>Pseudomonadota</taxon>
        <taxon>Betaproteobacteria</taxon>
        <taxon>Burkholderiales</taxon>
        <taxon>Burkholderiaceae</taxon>
        <taxon>Caballeronia</taxon>
    </lineage>
</organism>
<accession>A0A158BH95</accession>
<evidence type="ECO:0000313" key="1">
    <source>
        <dbReference type="EMBL" id="SAK69419.1"/>
    </source>
</evidence>
<reference evidence="1" key="1">
    <citation type="submission" date="2016-01" db="EMBL/GenBank/DDBJ databases">
        <authorList>
            <person name="Peeters C."/>
        </authorList>
    </citation>
    <scope>NUCLEOTIDE SEQUENCE</scope>
    <source>
        <strain evidence="1">LMG 29321</strain>
    </source>
</reference>
<name>A0A158BH95_9BURK</name>
<gene>
    <name evidence="1" type="primary">csy1</name>
    <name evidence="1" type="ORF">AWB78_02681</name>
</gene>
<dbReference type="AlphaFoldDB" id="A0A158BH95"/>
<dbReference type="RefSeq" id="WP_232477690.1">
    <property type="nucleotide sequence ID" value="NZ_FCOX02000011.1"/>
</dbReference>
<evidence type="ECO:0000313" key="2">
    <source>
        <dbReference type="Proteomes" id="UP000071859"/>
    </source>
</evidence>